<keyword evidence="7" id="KW-0811">Translocation</keyword>
<dbReference type="Gene3D" id="3.30.70.3220">
    <property type="match status" value="1"/>
</dbReference>
<evidence type="ECO:0000256" key="10">
    <source>
        <dbReference type="SAM" id="Phobius"/>
    </source>
</evidence>
<keyword evidence="2" id="KW-0813">Transport</keyword>
<name>A0A6J6N620_9ZZZZ</name>
<feature type="domain" description="Protein export membrane protein SecD/SecF C-terminal" evidence="11">
    <location>
        <begin position="315"/>
        <end position="486"/>
    </location>
</feature>
<evidence type="ECO:0000313" key="14">
    <source>
        <dbReference type="EMBL" id="CAB4681602.1"/>
    </source>
</evidence>
<dbReference type="Pfam" id="PF02355">
    <property type="entry name" value="SecD_SecF_C"/>
    <property type="match status" value="1"/>
</dbReference>
<keyword evidence="4 10" id="KW-0812">Transmembrane</keyword>
<feature type="transmembrane region" description="Helical" evidence="10">
    <location>
        <begin position="464"/>
        <end position="484"/>
    </location>
</feature>
<dbReference type="InterPro" id="IPR022813">
    <property type="entry name" value="SecD/SecF_arch_bac"/>
</dbReference>
<dbReference type="InterPro" id="IPR048631">
    <property type="entry name" value="SecD_1st"/>
</dbReference>
<dbReference type="NCBIfam" id="TIGR01129">
    <property type="entry name" value="secD"/>
    <property type="match status" value="1"/>
</dbReference>
<evidence type="ECO:0000256" key="2">
    <source>
        <dbReference type="ARBA" id="ARBA00022448"/>
    </source>
</evidence>
<keyword evidence="3" id="KW-1003">Cell membrane</keyword>
<evidence type="ECO:0000256" key="8">
    <source>
        <dbReference type="ARBA" id="ARBA00023136"/>
    </source>
</evidence>
<dbReference type="InterPro" id="IPR055344">
    <property type="entry name" value="SecD_SecF_C_bact"/>
</dbReference>
<evidence type="ECO:0000256" key="7">
    <source>
        <dbReference type="ARBA" id="ARBA00023010"/>
    </source>
</evidence>
<sequence>MSEKNTITRTALRSLTWLLVLMFSIVGIIAGNMAAGEKKATFVPNLALDLSGGTQIILTPIVSKGQEVLPEQVAQAVSIIRQRVDSTGVSESQINTSGNNIVVSIPGVPDKNTLALIKSSAKLEFRPVLAASAGTKTVIGKEGSKPLKTSSAKPSNASDLNYISPALQKKYEQLDCSKTFRKPGQVDPSDKPLVTCDRGLTEKYILGPVELSGSDLSDAQAGTVTGAQGVSTNEWAVNLSFNAAGGDKFGKITQRLFPLSDPQNRFSVTIDGYVITAPRTQSVITGGTAQITGSFDQKSSTVLADQLKYGSLPISFTVQSQENISATLGSEQLQAGLLAGLIGLLLVVGYSVFQYKGLAVLTIGSLSIAAIFTYIMIALLTWRQDYRLSLSGIAGLIVAIGITADSFIVYFERVRDELREGKTLAVAVESGWNRAKRTILVSDAVSLLAAATLFFLTVGNVKGFAFTLGLTTLIDLAIVWLFTYPTFRLMAQTKFFSSGSKWTGLELKEASSFGYAGRGQFRVSAEVSSGKAAKSSKEAQRRQTIAERKAAGENTEVNSQEEGN</sequence>
<evidence type="ECO:0000256" key="3">
    <source>
        <dbReference type="ARBA" id="ARBA00022475"/>
    </source>
</evidence>
<keyword evidence="8 10" id="KW-0472">Membrane</keyword>
<keyword evidence="6 10" id="KW-1133">Transmembrane helix</keyword>
<reference evidence="14" key="1">
    <citation type="submission" date="2020-05" db="EMBL/GenBank/DDBJ databases">
        <authorList>
            <person name="Chiriac C."/>
            <person name="Salcher M."/>
            <person name="Ghai R."/>
            <person name="Kavagutti S V."/>
        </authorList>
    </citation>
    <scope>NUCLEOTIDE SEQUENCE</scope>
</reference>
<dbReference type="GO" id="GO:0015450">
    <property type="term" value="F:protein-transporting ATPase activity"/>
    <property type="evidence" value="ECO:0007669"/>
    <property type="project" value="InterPro"/>
</dbReference>
<dbReference type="Pfam" id="PF22599">
    <property type="entry name" value="SecDF_P1_head"/>
    <property type="match status" value="1"/>
</dbReference>
<feature type="transmembrane region" description="Helical" evidence="10">
    <location>
        <begin position="12"/>
        <end position="35"/>
    </location>
</feature>
<dbReference type="Gene3D" id="3.30.1360.200">
    <property type="match status" value="1"/>
</dbReference>
<feature type="transmembrane region" description="Helical" evidence="10">
    <location>
        <begin position="439"/>
        <end position="458"/>
    </location>
</feature>
<feature type="transmembrane region" description="Helical" evidence="10">
    <location>
        <begin position="360"/>
        <end position="382"/>
    </location>
</feature>
<feature type="region of interest" description="Disordered" evidence="9">
    <location>
        <begin position="528"/>
        <end position="564"/>
    </location>
</feature>
<feature type="compositionally biased region" description="Basic and acidic residues" evidence="9">
    <location>
        <begin position="535"/>
        <end position="551"/>
    </location>
</feature>
<evidence type="ECO:0000256" key="4">
    <source>
        <dbReference type="ARBA" id="ARBA00022692"/>
    </source>
</evidence>
<gene>
    <name evidence="14" type="ORF">UFOPK2373_00292</name>
</gene>
<dbReference type="HAMAP" id="MF_01463_B">
    <property type="entry name" value="SecD_B"/>
    <property type="match status" value="1"/>
</dbReference>
<dbReference type="NCBIfam" id="TIGR00916">
    <property type="entry name" value="2A0604s01"/>
    <property type="match status" value="1"/>
</dbReference>
<dbReference type="Gene3D" id="1.20.1640.10">
    <property type="entry name" value="Multidrug efflux transporter AcrB transmembrane domain"/>
    <property type="match status" value="1"/>
</dbReference>
<dbReference type="AlphaFoldDB" id="A0A6J6N620"/>
<dbReference type="EMBL" id="CAEZXL010000030">
    <property type="protein sequence ID" value="CAB4681602.1"/>
    <property type="molecule type" value="Genomic_DNA"/>
</dbReference>
<dbReference type="InterPro" id="IPR054384">
    <property type="entry name" value="SecDF_P1_head"/>
</dbReference>
<evidence type="ECO:0000259" key="11">
    <source>
        <dbReference type="Pfam" id="PF02355"/>
    </source>
</evidence>
<evidence type="ECO:0000259" key="13">
    <source>
        <dbReference type="Pfam" id="PF22599"/>
    </source>
</evidence>
<dbReference type="GO" id="GO:0006886">
    <property type="term" value="P:intracellular protein transport"/>
    <property type="evidence" value="ECO:0007669"/>
    <property type="project" value="InterPro"/>
</dbReference>
<evidence type="ECO:0000256" key="1">
    <source>
        <dbReference type="ARBA" id="ARBA00004651"/>
    </source>
</evidence>
<organism evidence="14">
    <name type="scientific">freshwater metagenome</name>
    <dbReference type="NCBI Taxonomy" id="449393"/>
    <lineage>
        <taxon>unclassified sequences</taxon>
        <taxon>metagenomes</taxon>
        <taxon>ecological metagenomes</taxon>
    </lineage>
</organism>
<protein>
    <submittedName>
        <fullName evidence="14">Unannotated protein</fullName>
    </submittedName>
</protein>
<feature type="compositionally biased region" description="Polar residues" evidence="9">
    <location>
        <begin position="555"/>
        <end position="564"/>
    </location>
</feature>
<feature type="domain" description="SecDF P1 head subdomain" evidence="13">
    <location>
        <begin position="202"/>
        <end position="314"/>
    </location>
</feature>
<feature type="domain" description="Protein translocase subunit SecDF P1" evidence="12">
    <location>
        <begin position="73"/>
        <end position="128"/>
    </location>
</feature>
<dbReference type="InterPro" id="IPR048634">
    <property type="entry name" value="SecD_SecF_C"/>
</dbReference>
<dbReference type="PANTHER" id="PTHR30081">
    <property type="entry name" value="PROTEIN-EXPORT MEMBRANE PROTEIN SEC"/>
    <property type="match status" value="1"/>
</dbReference>
<evidence type="ECO:0000256" key="6">
    <source>
        <dbReference type="ARBA" id="ARBA00022989"/>
    </source>
</evidence>
<dbReference type="SUPFAM" id="SSF82866">
    <property type="entry name" value="Multidrug efflux transporter AcrB transmembrane domain"/>
    <property type="match status" value="1"/>
</dbReference>
<proteinExistence type="inferred from homology"/>
<feature type="transmembrane region" description="Helical" evidence="10">
    <location>
        <begin position="333"/>
        <end position="353"/>
    </location>
</feature>
<evidence type="ECO:0000256" key="5">
    <source>
        <dbReference type="ARBA" id="ARBA00022927"/>
    </source>
</evidence>
<dbReference type="PANTHER" id="PTHR30081:SF1">
    <property type="entry name" value="PROTEIN TRANSLOCASE SUBUNIT SECD"/>
    <property type="match status" value="1"/>
</dbReference>
<feature type="compositionally biased region" description="Polar residues" evidence="9">
    <location>
        <begin position="147"/>
        <end position="159"/>
    </location>
</feature>
<evidence type="ECO:0000256" key="9">
    <source>
        <dbReference type="SAM" id="MobiDB-lite"/>
    </source>
</evidence>
<keyword evidence="5" id="KW-0653">Protein transport</keyword>
<evidence type="ECO:0000259" key="12">
    <source>
        <dbReference type="Pfam" id="PF21760"/>
    </source>
</evidence>
<dbReference type="GO" id="GO:0005886">
    <property type="term" value="C:plasma membrane"/>
    <property type="evidence" value="ECO:0007669"/>
    <property type="project" value="UniProtKB-SubCell"/>
</dbReference>
<dbReference type="Pfam" id="PF21760">
    <property type="entry name" value="SecD_1st"/>
    <property type="match status" value="1"/>
</dbReference>
<dbReference type="InterPro" id="IPR005791">
    <property type="entry name" value="SecD"/>
</dbReference>
<feature type="transmembrane region" description="Helical" evidence="10">
    <location>
        <begin position="388"/>
        <end position="411"/>
    </location>
</feature>
<feature type="region of interest" description="Disordered" evidence="9">
    <location>
        <begin position="140"/>
        <end position="159"/>
    </location>
</feature>
<comment type="subcellular location">
    <subcellularLocation>
        <location evidence="1">Cell membrane</location>
        <topology evidence="1">Multi-pass membrane protein</topology>
    </subcellularLocation>
</comment>
<accession>A0A6J6N620</accession>